<protein>
    <submittedName>
        <fullName evidence="2">Uncharacterized protein</fullName>
    </submittedName>
</protein>
<evidence type="ECO:0000313" key="3">
    <source>
        <dbReference type="Proteomes" id="UP001396334"/>
    </source>
</evidence>
<keyword evidence="3" id="KW-1185">Reference proteome</keyword>
<organism evidence="2 3">
    <name type="scientific">Hibiscus sabdariffa</name>
    <name type="common">roselle</name>
    <dbReference type="NCBI Taxonomy" id="183260"/>
    <lineage>
        <taxon>Eukaryota</taxon>
        <taxon>Viridiplantae</taxon>
        <taxon>Streptophyta</taxon>
        <taxon>Embryophyta</taxon>
        <taxon>Tracheophyta</taxon>
        <taxon>Spermatophyta</taxon>
        <taxon>Magnoliopsida</taxon>
        <taxon>eudicotyledons</taxon>
        <taxon>Gunneridae</taxon>
        <taxon>Pentapetalae</taxon>
        <taxon>rosids</taxon>
        <taxon>malvids</taxon>
        <taxon>Malvales</taxon>
        <taxon>Malvaceae</taxon>
        <taxon>Malvoideae</taxon>
        <taxon>Hibiscus</taxon>
    </lineage>
</organism>
<dbReference type="Proteomes" id="UP001396334">
    <property type="component" value="Unassembled WGS sequence"/>
</dbReference>
<dbReference type="EMBL" id="JBBPBN010000019">
    <property type="protein sequence ID" value="KAK9018142.1"/>
    <property type="molecule type" value="Genomic_DNA"/>
</dbReference>
<accession>A0ABR2RZL8</accession>
<feature type="compositionally biased region" description="Low complexity" evidence="1">
    <location>
        <begin position="137"/>
        <end position="151"/>
    </location>
</feature>
<feature type="compositionally biased region" description="Polar residues" evidence="1">
    <location>
        <begin position="103"/>
        <end position="117"/>
    </location>
</feature>
<proteinExistence type="predicted"/>
<reference evidence="2 3" key="1">
    <citation type="journal article" date="2024" name="G3 (Bethesda)">
        <title>Genome assembly of Hibiscus sabdariffa L. provides insights into metabolisms of medicinal natural products.</title>
        <authorList>
            <person name="Kim T."/>
        </authorList>
    </citation>
    <scope>NUCLEOTIDE SEQUENCE [LARGE SCALE GENOMIC DNA]</scope>
    <source>
        <strain evidence="2">TK-2024</strain>
        <tissue evidence="2">Old leaves</tissue>
    </source>
</reference>
<comment type="caution">
    <text evidence="2">The sequence shown here is derived from an EMBL/GenBank/DDBJ whole genome shotgun (WGS) entry which is preliminary data.</text>
</comment>
<feature type="region of interest" description="Disordered" evidence="1">
    <location>
        <begin position="103"/>
        <end position="154"/>
    </location>
</feature>
<name>A0ABR2RZL8_9ROSI</name>
<gene>
    <name evidence="2" type="ORF">V6N11_001123</name>
</gene>
<sequence length="183" mass="19862">MGLPVHYACPAPARMPVENSFTTTEDTSHIVSELPECEFSHSSCTLNNDVANGLAVETNVNGDNVMLSTSRDVADVNVNVEDIVLSPMVVDATYEITQPTIIPTGNAESHLPVSNWSNEDDDELPHTTDESCEVPASVGQEMQQDEQQSVQADCGEQSNLQALRGSVAETDSVLPRFSVKRNW</sequence>
<evidence type="ECO:0000313" key="2">
    <source>
        <dbReference type="EMBL" id="KAK9018142.1"/>
    </source>
</evidence>
<evidence type="ECO:0000256" key="1">
    <source>
        <dbReference type="SAM" id="MobiDB-lite"/>
    </source>
</evidence>